<proteinExistence type="inferred from homology"/>
<dbReference type="CDD" id="cd03338">
    <property type="entry name" value="TCP1_delta"/>
    <property type="match status" value="1"/>
</dbReference>
<dbReference type="NCBIfam" id="NF041082">
    <property type="entry name" value="thermosome_alpha"/>
    <property type="match status" value="1"/>
</dbReference>
<dbReference type="PRINTS" id="PR00304">
    <property type="entry name" value="TCOMPLEXTCP1"/>
</dbReference>
<dbReference type="PROSITE" id="PS00995">
    <property type="entry name" value="TCP1_3"/>
    <property type="match status" value="1"/>
</dbReference>
<sequence length="534" mass="57343">MPGPQVVPGGGSGKTDKYVDNKRKDDIRLANIAAGKAVADAVRTSLGPRGMDKMLATANGDVIITNDGATILNKMEVLQPSAKMLVELSKSQDIVAGDGTTTVVVIAGALLKQCQDLLAIGVHPTVISDALHKASEKAVEVLTAMAVPVELSDRESLIKSASTSLNSKVVSQYSSLLAPLAVDAVLNVIDPTRPDSVDLRDVKVLKKLGGTVDDTEMIKGLVFDHKASHTAGGPTRIENAKIGLIQFQISPPKTDIEQNVIVSDYTQMDRILKEERNYILGMIKKIRATGCNVLLVQKSILRDAVTDLSLHYLAKAKILVVRDVEREDIEFISKTLNCLPVANIEHFRAEKLGQAELVEEVHVGSGSIVKVTGIKNMGPTTTILVRGSNALVLDEAERSLHDALCVVRCLVSKRFLIAGGGAPEIEVSRQLGAWAKTLQGMESYCVRGFAEAMEIVPYTLAENAGLNPISIVTELRNRHANGEVNTGINIRKGQITNILEENVVQPLLVSTSAVSLAAECVRMILKIDDIVAVR</sequence>
<evidence type="ECO:0000256" key="4">
    <source>
        <dbReference type="ARBA" id="ARBA00022490"/>
    </source>
</evidence>
<dbReference type="GO" id="GO:0005524">
    <property type="term" value="F:ATP binding"/>
    <property type="evidence" value="ECO:0007669"/>
    <property type="project" value="UniProtKB-KW"/>
</dbReference>
<dbReference type="EMBL" id="JBHFFA010000006">
    <property type="protein sequence ID" value="KAL2620890.1"/>
    <property type="molecule type" value="Genomic_DNA"/>
</dbReference>
<evidence type="ECO:0000256" key="1">
    <source>
        <dbReference type="ARBA" id="ARBA00004496"/>
    </source>
</evidence>
<name>A0ABD1Y2D0_9MARC</name>
<dbReference type="Proteomes" id="UP001605036">
    <property type="component" value="Unassembled WGS sequence"/>
</dbReference>
<dbReference type="InterPro" id="IPR027413">
    <property type="entry name" value="GROEL-like_equatorial_sf"/>
</dbReference>
<dbReference type="GO" id="GO:0005737">
    <property type="term" value="C:cytoplasm"/>
    <property type="evidence" value="ECO:0007669"/>
    <property type="project" value="UniProtKB-SubCell"/>
</dbReference>
<evidence type="ECO:0000256" key="9">
    <source>
        <dbReference type="RuleBase" id="RU004187"/>
    </source>
</evidence>
<comment type="similarity">
    <text evidence="2 9">Belongs to the TCP-1 chaperonin family.</text>
</comment>
<gene>
    <name evidence="12" type="ORF">R1flu_001095</name>
</gene>
<dbReference type="SUPFAM" id="SSF54849">
    <property type="entry name" value="GroEL-intermediate domain like"/>
    <property type="match status" value="1"/>
</dbReference>
<dbReference type="Pfam" id="PF00118">
    <property type="entry name" value="Cpn60_TCP1"/>
    <property type="match status" value="1"/>
</dbReference>
<comment type="caution">
    <text evidence="12">The sequence shown here is derived from an EMBL/GenBank/DDBJ whole genome shotgun (WGS) entry which is preliminary data.</text>
</comment>
<dbReference type="SUPFAM" id="SSF52029">
    <property type="entry name" value="GroEL apical domain-like"/>
    <property type="match status" value="1"/>
</dbReference>
<dbReference type="NCBIfam" id="TIGR02342">
    <property type="entry name" value="chap_CCT_delta"/>
    <property type="match status" value="1"/>
</dbReference>
<keyword evidence="13" id="KW-1185">Reference proteome</keyword>
<dbReference type="Gene3D" id="1.10.560.10">
    <property type="entry name" value="GroEL-like equatorial domain"/>
    <property type="match status" value="1"/>
</dbReference>
<dbReference type="InterPro" id="IPR027410">
    <property type="entry name" value="TCP-1-like_intermed_sf"/>
</dbReference>
<dbReference type="InterPro" id="IPR017998">
    <property type="entry name" value="Chaperone_TCP-1"/>
</dbReference>
<comment type="function">
    <text evidence="8">Molecular chaperone; assists the folding of proteins upon ATP hydrolysis. Known to play a role, in vitro, in the folding of actin and tubulin.</text>
</comment>
<evidence type="ECO:0000256" key="10">
    <source>
        <dbReference type="RuleBase" id="RU004192"/>
    </source>
</evidence>
<dbReference type="InterPro" id="IPR002194">
    <property type="entry name" value="Chaperonin_TCP-1_CS"/>
</dbReference>
<evidence type="ECO:0000256" key="11">
    <source>
        <dbReference type="SAM" id="MobiDB-lite"/>
    </source>
</evidence>
<dbReference type="Gene3D" id="3.50.7.10">
    <property type="entry name" value="GroEL"/>
    <property type="match status" value="1"/>
</dbReference>
<keyword evidence="5 9" id="KW-0547">Nucleotide-binding</keyword>
<dbReference type="SUPFAM" id="SSF48592">
    <property type="entry name" value="GroEL equatorial domain-like"/>
    <property type="match status" value="1"/>
</dbReference>
<dbReference type="InterPro" id="IPR053374">
    <property type="entry name" value="TCP-1_chaperonin"/>
</dbReference>
<dbReference type="PANTHER" id="PTHR11353">
    <property type="entry name" value="CHAPERONIN"/>
    <property type="match status" value="1"/>
</dbReference>
<reference evidence="12 13" key="1">
    <citation type="submission" date="2024-09" db="EMBL/GenBank/DDBJ databases">
        <title>Chromosome-scale assembly of Riccia fluitans.</title>
        <authorList>
            <person name="Paukszto L."/>
            <person name="Sawicki J."/>
            <person name="Karawczyk K."/>
            <person name="Piernik-Szablinska J."/>
            <person name="Szczecinska M."/>
            <person name="Mazdziarz M."/>
        </authorList>
    </citation>
    <scope>NUCLEOTIDE SEQUENCE [LARGE SCALE GENOMIC DNA]</scope>
    <source>
        <strain evidence="12">Rf_01</strain>
        <tissue evidence="12">Aerial parts of the thallus</tissue>
    </source>
</reference>
<evidence type="ECO:0000256" key="5">
    <source>
        <dbReference type="ARBA" id="ARBA00022741"/>
    </source>
</evidence>
<protein>
    <recommendedName>
        <fullName evidence="3 10">T-complex protein 1 subunit delta</fullName>
    </recommendedName>
</protein>
<evidence type="ECO:0000256" key="7">
    <source>
        <dbReference type="ARBA" id="ARBA00023186"/>
    </source>
</evidence>
<keyword evidence="4" id="KW-0963">Cytoplasm</keyword>
<evidence type="ECO:0000313" key="13">
    <source>
        <dbReference type="Proteomes" id="UP001605036"/>
    </source>
</evidence>
<dbReference type="InterPro" id="IPR012717">
    <property type="entry name" value="Chap_CCT_delta"/>
</dbReference>
<organism evidence="12 13">
    <name type="scientific">Riccia fluitans</name>
    <dbReference type="NCBI Taxonomy" id="41844"/>
    <lineage>
        <taxon>Eukaryota</taxon>
        <taxon>Viridiplantae</taxon>
        <taxon>Streptophyta</taxon>
        <taxon>Embryophyta</taxon>
        <taxon>Marchantiophyta</taxon>
        <taxon>Marchantiopsida</taxon>
        <taxon>Marchantiidae</taxon>
        <taxon>Marchantiales</taxon>
        <taxon>Ricciaceae</taxon>
        <taxon>Riccia</taxon>
    </lineage>
</organism>
<evidence type="ECO:0000313" key="12">
    <source>
        <dbReference type="EMBL" id="KAL2620890.1"/>
    </source>
</evidence>
<dbReference type="PROSITE" id="PS00750">
    <property type="entry name" value="TCP1_1"/>
    <property type="match status" value="1"/>
</dbReference>
<comment type="subcellular location">
    <subcellularLocation>
        <location evidence="1">Cytoplasm</location>
    </subcellularLocation>
</comment>
<dbReference type="FunFam" id="3.50.7.10:FF:000010">
    <property type="entry name" value="T-complex protein 1 subunit delta"/>
    <property type="match status" value="1"/>
</dbReference>
<accession>A0ABD1Y2D0</accession>
<feature type="region of interest" description="Disordered" evidence="11">
    <location>
        <begin position="1"/>
        <end position="20"/>
    </location>
</feature>
<evidence type="ECO:0000256" key="8">
    <source>
        <dbReference type="ARBA" id="ARBA00024677"/>
    </source>
</evidence>
<keyword evidence="7 9" id="KW-0143">Chaperone</keyword>
<keyword evidence="6 9" id="KW-0067">ATP-binding</keyword>
<evidence type="ECO:0000256" key="3">
    <source>
        <dbReference type="ARBA" id="ARBA00016107"/>
    </source>
</evidence>
<dbReference type="InterPro" id="IPR002423">
    <property type="entry name" value="Cpn60/GroEL/TCP-1"/>
</dbReference>
<evidence type="ECO:0000256" key="2">
    <source>
        <dbReference type="ARBA" id="ARBA00008020"/>
    </source>
</evidence>
<dbReference type="AlphaFoldDB" id="A0ABD1Y2D0"/>
<dbReference type="InterPro" id="IPR054827">
    <property type="entry name" value="thermosome_alpha"/>
</dbReference>
<evidence type="ECO:0000256" key="6">
    <source>
        <dbReference type="ARBA" id="ARBA00022840"/>
    </source>
</evidence>
<dbReference type="InterPro" id="IPR027409">
    <property type="entry name" value="GroEL-like_apical_dom_sf"/>
</dbReference>
<dbReference type="NCBIfam" id="NF041083">
    <property type="entry name" value="thermosome_beta"/>
    <property type="match status" value="1"/>
</dbReference>
<dbReference type="Gene3D" id="3.30.260.10">
    <property type="entry name" value="TCP-1-like chaperonin intermediate domain"/>
    <property type="match status" value="1"/>
</dbReference>